<name>A0ABN3UGY0_9ACTN</name>
<dbReference type="InterPro" id="IPR016024">
    <property type="entry name" value="ARM-type_fold"/>
</dbReference>
<evidence type="ECO:0000313" key="2">
    <source>
        <dbReference type="Proteomes" id="UP001501842"/>
    </source>
</evidence>
<dbReference type="SUPFAM" id="SSF48371">
    <property type="entry name" value="ARM repeat"/>
    <property type="match status" value="1"/>
</dbReference>
<dbReference type="Gene3D" id="1.25.10.10">
    <property type="entry name" value="Leucine-rich Repeat Variant"/>
    <property type="match status" value="2"/>
</dbReference>
<dbReference type="RefSeq" id="WP_344453400.1">
    <property type="nucleotide sequence ID" value="NZ_BAAATZ010000021.1"/>
</dbReference>
<dbReference type="EMBL" id="BAAATZ010000021">
    <property type="protein sequence ID" value="GAA2732544.1"/>
    <property type="molecule type" value="Genomic_DNA"/>
</dbReference>
<protein>
    <recommendedName>
        <fullName evidence="3">HEAT repeat protein</fullName>
    </recommendedName>
</protein>
<keyword evidence="2" id="KW-1185">Reference proteome</keyword>
<sequence>MDAFPTPSKSPYPQQPSPALIFAWQSEDPQQVEAALSALEAERPGPGDEPGLRAMMPRWRDEPGVLLRLLEVYGFVASVEAAPELFALLRHPHPEVVVTAAGVLDDIGDARLSERALEEFLRLIDHPDPEVGPSVVHLISAIDDWEGHNPVSPARLTETLCRLAEHPALRVRAVTADVLWRWSYEPERVNALMARLMYAPEPEVCSPALARVGATGDSAALDRLLTLLAEPDPHPDLVLAAGRMGSGSGSRQMKRTLRKALKRLRSAGWTEREPERRVNRMKNMLSLLSSNPLSGWL</sequence>
<evidence type="ECO:0000313" key="1">
    <source>
        <dbReference type="EMBL" id="GAA2732544.1"/>
    </source>
</evidence>
<evidence type="ECO:0008006" key="3">
    <source>
        <dbReference type="Google" id="ProtNLM"/>
    </source>
</evidence>
<reference evidence="1 2" key="1">
    <citation type="journal article" date="2019" name="Int. J. Syst. Evol. Microbiol.">
        <title>The Global Catalogue of Microorganisms (GCM) 10K type strain sequencing project: providing services to taxonomists for standard genome sequencing and annotation.</title>
        <authorList>
            <consortium name="The Broad Institute Genomics Platform"/>
            <consortium name="The Broad Institute Genome Sequencing Center for Infectious Disease"/>
            <person name="Wu L."/>
            <person name="Ma J."/>
        </authorList>
    </citation>
    <scope>NUCLEOTIDE SEQUENCE [LARGE SCALE GENOMIC DNA]</scope>
    <source>
        <strain evidence="1 2">JCM 8201</strain>
    </source>
</reference>
<accession>A0ABN3UGY0</accession>
<proteinExistence type="predicted"/>
<comment type="caution">
    <text evidence="1">The sequence shown here is derived from an EMBL/GenBank/DDBJ whole genome shotgun (WGS) entry which is preliminary data.</text>
</comment>
<organism evidence="1 2">
    <name type="scientific">Actinocorallia aurantiaca</name>
    <dbReference type="NCBI Taxonomy" id="46204"/>
    <lineage>
        <taxon>Bacteria</taxon>
        <taxon>Bacillati</taxon>
        <taxon>Actinomycetota</taxon>
        <taxon>Actinomycetes</taxon>
        <taxon>Streptosporangiales</taxon>
        <taxon>Thermomonosporaceae</taxon>
        <taxon>Actinocorallia</taxon>
    </lineage>
</organism>
<dbReference type="Proteomes" id="UP001501842">
    <property type="component" value="Unassembled WGS sequence"/>
</dbReference>
<gene>
    <name evidence="1" type="ORF">GCM10010439_50540</name>
</gene>
<dbReference type="InterPro" id="IPR011989">
    <property type="entry name" value="ARM-like"/>
</dbReference>